<dbReference type="PROSITE" id="PS51371">
    <property type="entry name" value="CBS"/>
    <property type="match status" value="2"/>
</dbReference>
<dbReference type="OrthoDB" id="64432at2157"/>
<dbReference type="GO" id="GO:0003677">
    <property type="term" value="F:DNA binding"/>
    <property type="evidence" value="ECO:0007669"/>
    <property type="project" value="InterPro"/>
</dbReference>
<dbReference type="PANTHER" id="PTHR48108">
    <property type="entry name" value="CBS DOMAIN-CONTAINING PROTEIN CBSX2, CHLOROPLASTIC"/>
    <property type="match status" value="1"/>
</dbReference>
<evidence type="ECO:0000313" key="4">
    <source>
        <dbReference type="EMBL" id="AIS30977.1"/>
    </source>
</evidence>
<dbReference type="PANTHER" id="PTHR48108:SF23">
    <property type="entry name" value="CBS DOMAIN-CONTAINING PROTEIN"/>
    <property type="match status" value="1"/>
</dbReference>
<dbReference type="GO" id="GO:0006355">
    <property type="term" value="P:regulation of DNA-templated transcription"/>
    <property type="evidence" value="ECO:0007669"/>
    <property type="project" value="InterPro"/>
</dbReference>
<evidence type="ECO:0000313" key="7">
    <source>
        <dbReference type="Proteomes" id="UP000062768"/>
    </source>
</evidence>
<reference evidence="4" key="1">
    <citation type="submission" date="2013-12" db="EMBL/GenBank/DDBJ databases">
        <title>The complete genome sequence of Methanobacterium sp. BRM9.</title>
        <authorList>
            <consortium name="Pastoral Greenhouse Gas Research Consortium"/>
            <person name="Kelly W.J."/>
            <person name="Leahy S.C."/>
            <person name="Perry R."/>
            <person name="Li D."/>
            <person name="Altermann E."/>
            <person name="Lambie S.C."/>
            <person name="Attwood G.T."/>
        </authorList>
    </citation>
    <scope>NUCLEOTIDE SEQUENCE [LARGE SCALE GENOMIC DNA]</scope>
    <source>
        <strain evidence="4">BRM9</strain>
    </source>
</reference>
<accession>A0A089ZAG5</accession>
<dbReference type="Gene3D" id="1.10.10.10">
    <property type="entry name" value="Winged helix-like DNA-binding domain superfamily/Winged helix DNA-binding domain"/>
    <property type="match status" value="1"/>
</dbReference>
<keyword evidence="7" id="KW-1185">Reference proteome</keyword>
<dbReference type="STRING" id="2162.BRM9_0146"/>
<feature type="domain" description="CBS" evidence="3">
    <location>
        <begin position="177"/>
        <end position="233"/>
    </location>
</feature>
<dbReference type="InterPro" id="IPR051462">
    <property type="entry name" value="CBS_domain-containing"/>
</dbReference>
<dbReference type="Pfam" id="PF00571">
    <property type="entry name" value="CBS"/>
    <property type="match status" value="2"/>
</dbReference>
<dbReference type="PIRSF" id="PIRSF005063">
    <property type="entry name" value="UCP005063_CBS_MJ1232"/>
    <property type="match status" value="1"/>
</dbReference>
<dbReference type="RefSeq" id="WP_048084441.1">
    <property type="nucleotide sequence ID" value="NZ_CP006933.1"/>
</dbReference>
<dbReference type="InterPro" id="IPR046342">
    <property type="entry name" value="CBS_dom_sf"/>
</dbReference>
<dbReference type="InterPro" id="IPR036388">
    <property type="entry name" value="WH-like_DNA-bd_sf"/>
</dbReference>
<dbReference type="InterPro" id="IPR000644">
    <property type="entry name" value="CBS_dom"/>
</dbReference>
<dbReference type="CDD" id="cd04588">
    <property type="entry name" value="CBS_pair_archHTH_assoc"/>
    <property type="match status" value="1"/>
</dbReference>
<evidence type="ECO:0000256" key="2">
    <source>
        <dbReference type="PROSITE-ProRule" id="PRU00703"/>
    </source>
</evidence>
<organism evidence="4 6">
    <name type="scientific">Methanobacterium formicicum</name>
    <dbReference type="NCBI Taxonomy" id="2162"/>
    <lineage>
        <taxon>Archaea</taxon>
        <taxon>Methanobacteriati</taxon>
        <taxon>Methanobacteriota</taxon>
        <taxon>Methanomada group</taxon>
        <taxon>Methanobacteria</taxon>
        <taxon>Methanobacteriales</taxon>
        <taxon>Methanobacteriaceae</taxon>
        <taxon>Methanobacterium</taxon>
    </lineage>
</organism>
<evidence type="ECO:0000259" key="3">
    <source>
        <dbReference type="PROSITE" id="PS51371"/>
    </source>
</evidence>
<proteinExistence type="predicted"/>
<reference evidence="5" key="2">
    <citation type="submission" date="2014-09" db="EMBL/GenBank/DDBJ databases">
        <authorList>
            <person name="Bishop-Lilly K.A."/>
            <person name="Broomall S.M."/>
            <person name="Chain P.S."/>
            <person name="Chertkov O."/>
            <person name="Coyne S.R."/>
            <person name="Daligault H.E."/>
            <person name="Davenport K.W."/>
            <person name="Erkkila T."/>
            <person name="Frey K.G."/>
            <person name="Gibbons H.S."/>
            <person name="Gu W."/>
            <person name="Jaissle J."/>
            <person name="Johnson S.L."/>
            <person name="Koroleva G.I."/>
            <person name="Ladner J.T."/>
            <person name="Lo C.-C."/>
            <person name="Minogue T.D."/>
            <person name="Munk C."/>
            <person name="Palacios G.F."/>
            <person name="Redden C.L."/>
            <person name="Rosenzweig C.N."/>
            <person name="Scholz M.B."/>
            <person name="Teshima H."/>
            <person name="Xu Y."/>
        </authorList>
    </citation>
    <scope>NUCLEOTIDE SEQUENCE</scope>
    <source>
        <strain evidence="5">Mb9</strain>
    </source>
</reference>
<gene>
    <name evidence="4" type="ORF">BRM9_0146</name>
    <name evidence="5" type="ORF">MB9_0110</name>
</gene>
<dbReference type="EMBL" id="CP006933">
    <property type="protein sequence ID" value="AIS30977.1"/>
    <property type="molecule type" value="Genomic_DNA"/>
</dbReference>
<dbReference type="Gene3D" id="3.10.580.10">
    <property type="entry name" value="CBS-domain"/>
    <property type="match status" value="1"/>
</dbReference>
<dbReference type="GeneID" id="26738379"/>
<dbReference type="InterPro" id="IPR036390">
    <property type="entry name" value="WH_DNA-bd_sf"/>
</dbReference>
<evidence type="ECO:0000313" key="5">
    <source>
        <dbReference type="EMBL" id="CEL23766.1"/>
    </source>
</evidence>
<feature type="domain" description="CBS" evidence="3">
    <location>
        <begin position="239"/>
        <end position="297"/>
    </location>
</feature>
<dbReference type="InterPro" id="IPR016436">
    <property type="entry name" value="UCP005063_CBS"/>
</dbReference>
<name>A0A089ZAG5_METFO</name>
<keyword evidence="2" id="KW-0129">CBS domain</keyword>
<dbReference type="SMART" id="SM00116">
    <property type="entry name" value="CBS"/>
    <property type="match status" value="2"/>
</dbReference>
<dbReference type="AlphaFoldDB" id="A0A089ZAG5"/>
<dbReference type="EMBL" id="LN734822">
    <property type="protein sequence ID" value="CEL23766.1"/>
    <property type="molecule type" value="Genomic_DNA"/>
</dbReference>
<dbReference type="SUPFAM" id="SSF54631">
    <property type="entry name" value="CBS-domain pair"/>
    <property type="match status" value="1"/>
</dbReference>
<protein>
    <submittedName>
        <fullName evidence="4">Transcriptional regulator with CBS domains</fullName>
    </submittedName>
</protein>
<dbReference type="SUPFAM" id="SSF46785">
    <property type="entry name" value="Winged helix' DNA-binding domain"/>
    <property type="match status" value="1"/>
</dbReference>
<dbReference type="PATRIC" id="fig|2162.10.peg.114"/>
<dbReference type="Pfam" id="PF03444">
    <property type="entry name" value="WHD_HrcA"/>
    <property type="match status" value="1"/>
</dbReference>
<sequence length="297" mass="32625">MLTTVQKEILQVLIDLYSKSNYMPIKGENIAAIMKRNPGTIRNQMQSLRSMGIVKGVPGPRGGYKPTIDAYHALNLSAADEEENVPLFKKDKLVENITVAKIEFTSLPQPGFCEATIKVMGDIKQLDLGDKIRVGPSPVNKLVVNGIIVGRDDMDGILLVDVSDIRSIPHKSVLEIASQDLITLEPDMNIKEAAWILSNNGIDGAPVLENDEVIGILTLIDITKAIANEEKDLKITNLMSKYIITVKQDVMIAEAIQIMNKNKIGRLIVTDENDKPVGILTKTDILNQIAGLKYLTS</sequence>
<keyword evidence="1" id="KW-0677">Repeat</keyword>
<evidence type="ECO:0000313" key="6">
    <source>
        <dbReference type="Proteomes" id="UP000029661"/>
    </source>
</evidence>
<evidence type="ECO:0000256" key="1">
    <source>
        <dbReference type="ARBA" id="ARBA00022737"/>
    </source>
</evidence>
<dbReference type="Proteomes" id="UP000062768">
    <property type="component" value="Chromosome I"/>
</dbReference>
<dbReference type="InterPro" id="IPR005104">
    <property type="entry name" value="WHTH_HrcA_DNA-bd"/>
</dbReference>
<dbReference type="Proteomes" id="UP000029661">
    <property type="component" value="Chromosome"/>
</dbReference>
<dbReference type="KEGG" id="mfc:BRM9_0146"/>